<name>A0ABQ4WGZ9_9ASTR</name>
<keyword evidence="1" id="KW-0808">Transferase</keyword>
<reference evidence="1" key="1">
    <citation type="journal article" date="2022" name="Int. J. Mol. Sci.">
        <title>Draft Genome of Tanacetum Coccineum: Genomic Comparison of Closely Related Tanacetum-Family Plants.</title>
        <authorList>
            <person name="Yamashiro T."/>
            <person name="Shiraishi A."/>
            <person name="Nakayama K."/>
            <person name="Satake H."/>
        </authorList>
    </citation>
    <scope>NUCLEOTIDE SEQUENCE</scope>
</reference>
<organism evidence="1 2">
    <name type="scientific">Tanacetum coccineum</name>
    <dbReference type="NCBI Taxonomy" id="301880"/>
    <lineage>
        <taxon>Eukaryota</taxon>
        <taxon>Viridiplantae</taxon>
        <taxon>Streptophyta</taxon>
        <taxon>Embryophyta</taxon>
        <taxon>Tracheophyta</taxon>
        <taxon>Spermatophyta</taxon>
        <taxon>Magnoliopsida</taxon>
        <taxon>eudicotyledons</taxon>
        <taxon>Gunneridae</taxon>
        <taxon>Pentapetalae</taxon>
        <taxon>asterids</taxon>
        <taxon>campanulids</taxon>
        <taxon>Asterales</taxon>
        <taxon>Asteraceae</taxon>
        <taxon>Asteroideae</taxon>
        <taxon>Anthemideae</taxon>
        <taxon>Anthemidinae</taxon>
        <taxon>Tanacetum</taxon>
    </lineage>
</organism>
<keyword evidence="1" id="KW-0695">RNA-directed DNA polymerase</keyword>
<keyword evidence="2" id="KW-1185">Reference proteome</keyword>
<reference evidence="1" key="2">
    <citation type="submission" date="2022-01" db="EMBL/GenBank/DDBJ databases">
        <authorList>
            <person name="Yamashiro T."/>
            <person name="Shiraishi A."/>
            <person name="Satake H."/>
            <person name="Nakayama K."/>
        </authorList>
    </citation>
    <scope>NUCLEOTIDE SEQUENCE</scope>
</reference>
<dbReference type="SUPFAM" id="SSF53098">
    <property type="entry name" value="Ribonuclease H-like"/>
    <property type="match status" value="1"/>
</dbReference>
<gene>
    <name evidence="1" type="ORF">Tco_0625498</name>
</gene>
<keyword evidence="1" id="KW-0548">Nucleotidyltransferase</keyword>
<accession>A0ABQ4WGZ9</accession>
<dbReference type="InterPro" id="IPR036397">
    <property type="entry name" value="RNaseH_sf"/>
</dbReference>
<protein>
    <submittedName>
        <fullName evidence="1">Reverse transcriptase domain-containing protein</fullName>
    </submittedName>
</protein>
<evidence type="ECO:0000313" key="2">
    <source>
        <dbReference type="Proteomes" id="UP001151760"/>
    </source>
</evidence>
<dbReference type="InterPro" id="IPR012337">
    <property type="entry name" value="RNaseH-like_sf"/>
</dbReference>
<proteinExistence type="predicted"/>
<evidence type="ECO:0000313" key="1">
    <source>
        <dbReference type="EMBL" id="GJS52136.1"/>
    </source>
</evidence>
<sequence length="81" mass="9139">MVDSRHTYGKLFKKHLGTRLDKSTAYHPKTDGQSERTIQTLEDMLRACVMDFGCNTPIDMAEVGEILIGPEIVQETTEKIV</sequence>
<dbReference type="Proteomes" id="UP001151760">
    <property type="component" value="Unassembled WGS sequence"/>
</dbReference>
<dbReference type="GO" id="GO:0003964">
    <property type="term" value="F:RNA-directed DNA polymerase activity"/>
    <property type="evidence" value="ECO:0007669"/>
    <property type="project" value="UniProtKB-KW"/>
</dbReference>
<dbReference type="EMBL" id="BQNB010008634">
    <property type="protein sequence ID" value="GJS52136.1"/>
    <property type="molecule type" value="Genomic_DNA"/>
</dbReference>
<comment type="caution">
    <text evidence="1">The sequence shown here is derived from an EMBL/GenBank/DDBJ whole genome shotgun (WGS) entry which is preliminary data.</text>
</comment>
<dbReference type="Gene3D" id="3.30.420.10">
    <property type="entry name" value="Ribonuclease H-like superfamily/Ribonuclease H"/>
    <property type="match status" value="1"/>
</dbReference>